<keyword evidence="1" id="KW-0677">Repeat</keyword>
<sequence>MDELRVLEQHIQTLGDEVVQKIENARKEDNLESYGSKSTALKQNLQKYYLETCSALDLGPMFDIDSPNLVEVYMPPKLSKSTVIKGSSSIGFKSKIDRSDIKEFDEVFRNTGEQAKHIYITAKAGVGKSTFCKFIVRLWCAFQTNNTEDIESLKSRGAGTYLNICKELKNVQYVFYACLIQSRSRLCEMDDIVFHQVIRRLSKSEDYDMKFLQEILDKERCLMIFDGLDEWSHPDVEKYPCFEEDTESPHARSRENCTVMVTSRHWKLGLQKMHSKKSNICVEIMEMNDTNIQSLVKQAFTLLVGDSEPLKEIEEFFRFIERKGLQNLIHNTLVALQLLSLWYEGHSLGNTKCQVYCNVLEMMFANVLQRNPHIQYYVAEDHQRSATIRCLQTRRHCLKFQEYIRNLGKMAFYSLFDVETLEAQIASNPSKSLDIHNTEELGLLTGLISKTQLHSSSVVPRYEYSFLHKTYQEILACVYIASIPYKSEEHERLAETIKSSSQTLSYDMMLFLIGMHGACAQDMFEIEICKQICFVKVQ</sequence>
<evidence type="ECO:0000313" key="3">
    <source>
        <dbReference type="EMBL" id="WAR01496.1"/>
    </source>
</evidence>
<dbReference type="InterPro" id="IPR007111">
    <property type="entry name" value="NACHT_NTPase"/>
</dbReference>
<name>A0ABY7E2W4_MYAAR</name>
<organism evidence="3 4">
    <name type="scientific">Mya arenaria</name>
    <name type="common">Soft-shell clam</name>
    <dbReference type="NCBI Taxonomy" id="6604"/>
    <lineage>
        <taxon>Eukaryota</taxon>
        <taxon>Metazoa</taxon>
        <taxon>Spiralia</taxon>
        <taxon>Lophotrochozoa</taxon>
        <taxon>Mollusca</taxon>
        <taxon>Bivalvia</taxon>
        <taxon>Autobranchia</taxon>
        <taxon>Heteroconchia</taxon>
        <taxon>Euheterodonta</taxon>
        <taxon>Imparidentia</taxon>
        <taxon>Neoheterodontei</taxon>
        <taxon>Myida</taxon>
        <taxon>Myoidea</taxon>
        <taxon>Myidae</taxon>
        <taxon>Mya</taxon>
    </lineage>
</organism>
<dbReference type="EMBL" id="CP111015">
    <property type="protein sequence ID" value="WAR01496.1"/>
    <property type="molecule type" value="Genomic_DNA"/>
</dbReference>
<evidence type="ECO:0000256" key="1">
    <source>
        <dbReference type="ARBA" id="ARBA00022737"/>
    </source>
</evidence>
<gene>
    <name evidence="3" type="ORF">MAR_008054</name>
</gene>
<dbReference type="Pfam" id="PF24883">
    <property type="entry name" value="NPHP3_N"/>
    <property type="match status" value="1"/>
</dbReference>
<proteinExistence type="predicted"/>
<keyword evidence="4" id="KW-1185">Reference proteome</keyword>
<protein>
    <recommendedName>
        <fullName evidence="2">NACHT domain-containing protein</fullName>
    </recommendedName>
</protein>
<evidence type="ECO:0000313" key="4">
    <source>
        <dbReference type="Proteomes" id="UP001164746"/>
    </source>
</evidence>
<dbReference type="PROSITE" id="PS50837">
    <property type="entry name" value="NACHT"/>
    <property type="match status" value="1"/>
</dbReference>
<reference evidence="3" key="1">
    <citation type="submission" date="2022-11" db="EMBL/GenBank/DDBJ databases">
        <title>Centuries of genome instability and evolution in soft-shell clam transmissible cancer (bioRxiv).</title>
        <authorList>
            <person name="Hart S.F.M."/>
            <person name="Yonemitsu M.A."/>
            <person name="Giersch R.M."/>
            <person name="Beal B.F."/>
            <person name="Arriagada G."/>
            <person name="Davis B.W."/>
            <person name="Ostrander E.A."/>
            <person name="Goff S.P."/>
            <person name="Metzger M.J."/>
        </authorList>
    </citation>
    <scope>NUCLEOTIDE SEQUENCE</scope>
    <source>
        <strain evidence="3">MELC-2E11</strain>
        <tissue evidence="3">Siphon/mantle</tissue>
    </source>
</reference>
<dbReference type="InterPro" id="IPR056884">
    <property type="entry name" value="NPHP3-like_N"/>
</dbReference>
<dbReference type="Proteomes" id="UP001164746">
    <property type="component" value="Chromosome 4"/>
</dbReference>
<evidence type="ECO:0000259" key="2">
    <source>
        <dbReference type="PROSITE" id="PS50837"/>
    </source>
</evidence>
<feature type="domain" description="NACHT" evidence="2">
    <location>
        <begin position="116"/>
        <end position="230"/>
    </location>
</feature>
<dbReference type="InterPro" id="IPR027417">
    <property type="entry name" value="P-loop_NTPase"/>
</dbReference>
<dbReference type="Gene3D" id="3.40.50.300">
    <property type="entry name" value="P-loop containing nucleotide triphosphate hydrolases"/>
    <property type="match status" value="1"/>
</dbReference>
<dbReference type="SUPFAM" id="SSF52540">
    <property type="entry name" value="P-loop containing nucleoside triphosphate hydrolases"/>
    <property type="match status" value="1"/>
</dbReference>
<accession>A0ABY7E2W4</accession>
<dbReference type="PANTHER" id="PTHR46312:SF2">
    <property type="entry name" value="NUCLEOTIDE-BINDING OLIGOMERIZATION DOMAIN-CONTAINING PROTEIN 2-LIKE"/>
    <property type="match status" value="1"/>
</dbReference>
<dbReference type="PANTHER" id="PTHR46312">
    <property type="entry name" value="NACHT DOMAIN-CONTAINING PROTEIN"/>
    <property type="match status" value="1"/>
</dbReference>